<comment type="caution">
    <text evidence="1">The sequence shown here is derived from an EMBL/GenBank/DDBJ whole genome shotgun (WGS) entry which is preliminary data.</text>
</comment>
<proteinExistence type="predicted"/>
<dbReference type="EMBL" id="JAZDWU010000012">
    <property type="protein sequence ID" value="KAK9984089.1"/>
    <property type="molecule type" value="Genomic_DNA"/>
</dbReference>
<keyword evidence="2" id="KW-1185">Reference proteome</keyword>
<protein>
    <submittedName>
        <fullName evidence="1">Uncharacterized protein</fullName>
    </submittedName>
</protein>
<accession>A0AAW2BGF2</accession>
<organism evidence="1 2">
    <name type="scientific">Lithocarpus litseifolius</name>
    <dbReference type="NCBI Taxonomy" id="425828"/>
    <lineage>
        <taxon>Eukaryota</taxon>
        <taxon>Viridiplantae</taxon>
        <taxon>Streptophyta</taxon>
        <taxon>Embryophyta</taxon>
        <taxon>Tracheophyta</taxon>
        <taxon>Spermatophyta</taxon>
        <taxon>Magnoliopsida</taxon>
        <taxon>eudicotyledons</taxon>
        <taxon>Gunneridae</taxon>
        <taxon>Pentapetalae</taxon>
        <taxon>rosids</taxon>
        <taxon>fabids</taxon>
        <taxon>Fagales</taxon>
        <taxon>Fagaceae</taxon>
        <taxon>Lithocarpus</taxon>
    </lineage>
</organism>
<sequence>MPLRFSLTLDLHFKNGERRDNEDGAAVTVFLRASSKVLWTCSLSVASTTSAMLDMRRSGCGWVDRGFGRGGGCDLILVGFRQWCVVGRYELEKL</sequence>
<evidence type="ECO:0000313" key="2">
    <source>
        <dbReference type="Proteomes" id="UP001459277"/>
    </source>
</evidence>
<gene>
    <name evidence="1" type="ORF">SO802_033614</name>
</gene>
<evidence type="ECO:0000313" key="1">
    <source>
        <dbReference type="EMBL" id="KAK9984089.1"/>
    </source>
</evidence>
<dbReference type="Proteomes" id="UP001459277">
    <property type="component" value="Unassembled WGS sequence"/>
</dbReference>
<reference evidence="1 2" key="1">
    <citation type="submission" date="2024-01" db="EMBL/GenBank/DDBJ databases">
        <title>A telomere-to-telomere, gap-free genome of sweet tea (Lithocarpus litseifolius).</title>
        <authorList>
            <person name="Zhou J."/>
        </authorList>
    </citation>
    <scope>NUCLEOTIDE SEQUENCE [LARGE SCALE GENOMIC DNA]</scope>
    <source>
        <strain evidence="1">Zhou-2022a</strain>
        <tissue evidence="1">Leaf</tissue>
    </source>
</reference>
<name>A0AAW2BGF2_9ROSI</name>
<dbReference type="AlphaFoldDB" id="A0AAW2BGF2"/>